<feature type="domain" description="Condensation" evidence="2">
    <location>
        <begin position="1"/>
        <end position="79"/>
    </location>
</feature>
<accession>A0A3M2ZUL7</accession>
<feature type="non-terminal residue" evidence="3">
    <location>
        <position position="1"/>
    </location>
</feature>
<gene>
    <name evidence="3" type="ORF">APX70_03093</name>
</gene>
<evidence type="ECO:0000313" key="4">
    <source>
        <dbReference type="Proteomes" id="UP000282378"/>
    </source>
</evidence>
<proteinExistence type="predicted"/>
<sequence length="79" mass="8862">YQGELYRFDLDPELAAKVRAFNARNGLTLFMTMTATLAVLLYRYSGQNDLRIGAPVANRIRPESEGLIGAFLNTQVLRV</sequence>
<dbReference type="EMBL" id="RBNL01001243">
    <property type="protein sequence ID" value="RML91820.1"/>
    <property type="molecule type" value="Genomic_DNA"/>
</dbReference>
<reference evidence="3 4" key="1">
    <citation type="submission" date="2018-08" db="EMBL/GenBank/DDBJ databases">
        <title>Recombination of ecologically and evolutionarily significant loci maintains genetic cohesion in the Pseudomonas syringae species complex.</title>
        <authorList>
            <person name="Dillon M."/>
            <person name="Thakur S."/>
            <person name="Almeida R.N.D."/>
            <person name="Weir B.S."/>
            <person name="Guttman D.S."/>
        </authorList>
    </citation>
    <scope>NUCLEOTIDE SEQUENCE [LARGE SCALE GENOMIC DNA]</scope>
    <source>
        <strain evidence="3 4">88_10</strain>
    </source>
</reference>
<protein>
    <recommendedName>
        <fullName evidence="2">Condensation domain-containing protein</fullName>
    </recommendedName>
</protein>
<dbReference type="PANTHER" id="PTHR45398">
    <property type="match status" value="1"/>
</dbReference>
<evidence type="ECO:0000259" key="2">
    <source>
        <dbReference type="Pfam" id="PF00668"/>
    </source>
</evidence>
<name>A0A3M2ZUL7_PSEYM</name>
<evidence type="ECO:0000256" key="1">
    <source>
        <dbReference type="SAM" id="Phobius"/>
    </source>
</evidence>
<dbReference type="Gene3D" id="3.30.559.30">
    <property type="entry name" value="Nonribosomal peptide synthetase, condensation domain"/>
    <property type="match status" value="1"/>
</dbReference>
<dbReference type="GO" id="GO:0003824">
    <property type="term" value="F:catalytic activity"/>
    <property type="evidence" value="ECO:0007669"/>
    <property type="project" value="InterPro"/>
</dbReference>
<dbReference type="AlphaFoldDB" id="A0A3M2ZUL7"/>
<dbReference type="PANTHER" id="PTHR45398:SF1">
    <property type="entry name" value="ENZYME, PUTATIVE (JCVI)-RELATED"/>
    <property type="match status" value="1"/>
</dbReference>
<keyword evidence="1" id="KW-1133">Transmembrane helix</keyword>
<dbReference type="InterPro" id="IPR001242">
    <property type="entry name" value="Condensation_dom"/>
</dbReference>
<keyword evidence="1" id="KW-0472">Membrane</keyword>
<evidence type="ECO:0000313" key="3">
    <source>
        <dbReference type="EMBL" id="RML91820.1"/>
    </source>
</evidence>
<dbReference type="Proteomes" id="UP000282378">
    <property type="component" value="Unassembled WGS sequence"/>
</dbReference>
<comment type="caution">
    <text evidence="3">The sequence shown here is derived from an EMBL/GenBank/DDBJ whole genome shotgun (WGS) entry which is preliminary data.</text>
</comment>
<dbReference type="Pfam" id="PF00668">
    <property type="entry name" value="Condensation"/>
    <property type="match status" value="1"/>
</dbReference>
<keyword evidence="1" id="KW-0812">Transmembrane</keyword>
<feature type="transmembrane region" description="Helical" evidence="1">
    <location>
        <begin position="27"/>
        <end position="44"/>
    </location>
</feature>
<feature type="non-terminal residue" evidence="3">
    <location>
        <position position="79"/>
    </location>
</feature>
<dbReference type="SUPFAM" id="SSF52777">
    <property type="entry name" value="CoA-dependent acyltransferases"/>
    <property type="match status" value="1"/>
</dbReference>
<organism evidence="3 4">
    <name type="scientific">Pseudomonas syringae pv. maculicola</name>
    <dbReference type="NCBI Taxonomy" id="59511"/>
    <lineage>
        <taxon>Bacteria</taxon>
        <taxon>Pseudomonadati</taxon>
        <taxon>Pseudomonadota</taxon>
        <taxon>Gammaproteobacteria</taxon>
        <taxon>Pseudomonadales</taxon>
        <taxon>Pseudomonadaceae</taxon>
        <taxon>Pseudomonas</taxon>
    </lineage>
</organism>